<evidence type="ECO:0008006" key="3">
    <source>
        <dbReference type="Google" id="ProtNLM"/>
    </source>
</evidence>
<dbReference type="EMBL" id="JANPWB010000001">
    <property type="protein sequence ID" value="KAJ1215605.1"/>
    <property type="molecule type" value="Genomic_DNA"/>
</dbReference>
<comment type="caution">
    <text evidence="1">The sequence shown here is derived from an EMBL/GenBank/DDBJ whole genome shotgun (WGS) entry which is preliminary data.</text>
</comment>
<gene>
    <name evidence="1" type="ORF">NDU88_003213</name>
</gene>
<dbReference type="Proteomes" id="UP001066276">
    <property type="component" value="Chromosome 1_1"/>
</dbReference>
<evidence type="ECO:0000313" key="2">
    <source>
        <dbReference type="Proteomes" id="UP001066276"/>
    </source>
</evidence>
<name>A0AAV7WS77_PLEWA</name>
<proteinExistence type="predicted"/>
<reference evidence="1" key="1">
    <citation type="journal article" date="2022" name="bioRxiv">
        <title>Sequencing and chromosome-scale assembly of the giantPleurodeles waltlgenome.</title>
        <authorList>
            <person name="Brown T."/>
            <person name="Elewa A."/>
            <person name="Iarovenko S."/>
            <person name="Subramanian E."/>
            <person name="Araus A.J."/>
            <person name="Petzold A."/>
            <person name="Susuki M."/>
            <person name="Suzuki K.-i.T."/>
            <person name="Hayashi T."/>
            <person name="Toyoda A."/>
            <person name="Oliveira C."/>
            <person name="Osipova E."/>
            <person name="Leigh N.D."/>
            <person name="Simon A."/>
            <person name="Yun M.H."/>
        </authorList>
    </citation>
    <scope>NUCLEOTIDE SEQUENCE</scope>
    <source>
        <strain evidence="1">20211129_DDA</strain>
        <tissue evidence="1">Liver</tissue>
    </source>
</reference>
<keyword evidence="2" id="KW-1185">Reference proteome</keyword>
<dbReference type="AlphaFoldDB" id="A0AAV7WS77"/>
<protein>
    <recommendedName>
        <fullName evidence="3">Secreted protein</fullName>
    </recommendedName>
</protein>
<accession>A0AAV7WS77</accession>
<evidence type="ECO:0000313" key="1">
    <source>
        <dbReference type="EMBL" id="KAJ1215605.1"/>
    </source>
</evidence>
<sequence length="78" mass="8689">MQRKALRKLKAFLFCKAFFLIDFVPGVKLCLTKRVSLRPRAGVGKDKPVISAEPDCTLLGSSVPFCVHKRLLFAMHAA</sequence>
<organism evidence="1 2">
    <name type="scientific">Pleurodeles waltl</name>
    <name type="common">Iberian ribbed newt</name>
    <dbReference type="NCBI Taxonomy" id="8319"/>
    <lineage>
        <taxon>Eukaryota</taxon>
        <taxon>Metazoa</taxon>
        <taxon>Chordata</taxon>
        <taxon>Craniata</taxon>
        <taxon>Vertebrata</taxon>
        <taxon>Euteleostomi</taxon>
        <taxon>Amphibia</taxon>
        <taxon>Batrachia</taxon>
        <taxon>Caudata</taxon>
        <taxon>Salamandroidea</taxon>
        <taxon>Salamandridae</taxon>
        <taxon>Pleurodelinae</taxon>
        <taxon>Pleurodeles</taxon>
    </lineage>
</organism>